<feature type="region of interest" description="Disordered" evidence="1">
    <location>
        <begin position="29"/>
        <end position="65"/>
    </location>
</feature>
<sequence length="65" mass="7507">MTHPARRRLRRDAQCRLGEAHKVAHVSFRRPNGNPTISQSIAARDPTPTRRRASSCSRLTRFYPH</sequence>
<organism evidence="2 3">
    <name type="scientific">Bradyrhizobium vignae</name>
    <dbReference type="NCBI Taxonomy" id="1549949"/>
    <lineage>
        <taxon>Bacteria</taxon>
        <taxon>Pseudomonadati</taxon>
        <taxon>Pseudomonadota</taxon>
        <taxon>Alphaproteobacteria</taxon>
        <taxon>Hyphomicrobiales</taxon>
        <taxon>Nitrobacteraceae</taxon>
        <taxon>Bradyrhizobium</taxon>
    </lineage>
</organism>
<evidence type="ECO:0000313" key="2">
    <source>
        <dbReference type="EMBL" id="SPP93253.1"/>
    </source>
</evidence>
<proteinExistence type="predicted"/>
<evidence type="ECO:0000313" key="3">
    <source>
        <dbReference type="Proteomes" id="UP000246085"/>
    </source>
</evidence>
<dbReference type="AlphaFoldDB" id="A0A2U3PVT3"/>
<accession>A0A2U3PVT3</accession>
<dbReference type="KEGG" id="bvz:BRAD3257_2173"/>
<protein>
    <submittedName>
        <fullName evidence="2">Uncharacterized protein</fullName>
    </submittedName>
</protein>
<gene>
    <name evidence="2" type="ORF">BRAD3257_2173</name>
</gene>
<dbReference type="Proteomes" id="UP000246085">
    <property type="component" value="Chromosome BRAD3257"/>
</dbReference>
<name>A0A2U3PVT3_9BRAD</name>
<dbReference type="EMBL" id="LS398110">
    <property type="protein sequence ID" value="SPP93253.1"/>
    <property type="molecule type" value="Genomic_DNA"/>
</dbReference>
<evidence type="ECO:0000256" key="1">
    <source>
        <dbReference type="SAM" id="MobiDB-lite"/>
    </source>
</evidence>
<reference evidence="2 3" key="1">
    <citation type="submission" date="2018-03" db="EMBL/GenBank/DDBJ databases">
        <authorList>
            <person name="Gully D."/>
        </authorList>
    </citation>
    <scope>NUCLEOTIDE SEQUENCE [LARGE SCALE GENOMIC DNA]</scope>
    <source>
        <strain evidence="2">ORS3257</strain>
    </source>
</reference>